<dbReference type="Pfam" id="PF02687">
    <property type="entry name" value="FtsX"/>
    <property type="match status" value="1"/>
</dbReference>
<sequence length="407" mass="45570">MKTFMTLVRLAYQDLLFDKKIALCIIFSLVSVIAPLLLLFGLKHGIITQLNQQLLSDPRNLEIVVLGNKNYSEEWIDNLSFQKEVEFVIPLTRSLNAQADFVNNNRYFIENVEIIPTANGDPLLAHQSRDLDFNEVILSSKTAQTLNIQKGETIKMIISRKVNNQLEKWNQEMKVVDTLETNYFNRSAAFISLETLIVTERYKDGDITDIDDFLTDHEKVSALIKDKKEFAKFRLFASSLDDVNTLANMLLASNIETTTRQADIANVQAISYVLNIIFSVIAWITFIGCVASLTGAFLANIDRKRKDLAVLRLLGFSKKAVGFYILLQAAMMTTVGFALACALYYLGSYIFNSTLGAAIPQQGFVSVLTGFHLLIALSLSLLLSISVALIGVYRASRILPAESLREL</sequence>
<evidence type="ECO:0000256" key="3">
    <source>
        <dbReference type="ARBA" id="ARBA00022475"/>
    </source>
</evidence>
<evidence type="ECO:0000313" key="9">
    <source>
        <dbReference type="EMBL" id="MFC0179849.1"/>
    </source>
</evidence>
<dbReference type="PANTHER" id="PTHR30489">
    <property type="entry name" value="LIPOPROTEIN-RELEASING SYSTEM TRANSMEMBRANE PROTEIN LOLE"/>
    <property type="match status" value="1"/>
</dbReference>
<feature type="transmembrane region" description="Helical" evidence="7">
    <location>
        <begin position="367"/>
        <end position="393"/>
    </location>
</feature>
<dbReference type="PANTHER" id="PTHR30489:SF0">
    <property type="entry name" value="LIPOPROTEIN-RELEASING SYSTEM TRANSMEMBRANE PROTEIN LOLE"/>
    <property type="match status" value="1"/>
</dbReference>
<dbReference type="RefSeq" id="WP_385876958.1">
    <property type="nucleotide sequence ID" value="NZ_JBHLXE010000077.1"/>
</dbReference>
<dbReference type="EMBL" id="JBHLXE010000077">
    <property type="protein sequence ID" value="MFC0179849.1"/>
    <property type="molecule type" value="Genomic_DNA"/>
</dbReference>
<protein>
    <submittedName>
        <fullName evidence="9">ABC transporter permease</fullName>
    </submittedName>
</protein>
<evidence type="ECO:0000256" key="2">
    <source>
        <dbReference type="ARBA" id="ARBA00005236"/>
    </source>
</evidence>
<evidence type="ECO:0000256" key="5">
    <source>
        <dbReference type="ARBA" id="ARBA00022989"/>
    </source>
</evidence>
<comment type="caution">
    <text evidence="9">The sequence shown here is derived from an EMBL/GenBank/DDBJ whole genome shotgun (WGS) entry which is preliminary data.</text>
</comment>
<proteinExistence type="inferred from homology"/>
<evidence type="ECO:0000313" key="10">
    <source>
        <dbReference type="Proteomes" id="UP001589758"/>
    </source>
</evidence>
<evidence type="ECO:0000256" key="4">
    <source>
        <dbReference type="ARBA" id="ARBA00022692"/>
    </source>
</evidence>
<dbReference type="Proteomes" id="UP001589758">
    <property type="component" value="Unassembled WGS sequence"/>
</dbReference>
<keyword evidence="4 7" id="KW-0812">Transmembrane</keyword>
<keyword evidence="6 7" id="KW-0472">Membrane</keyword>
<keyword evidence="5 7" id="KW-1133">Transmembrane helix</keyword>
<comment type="subcellular location">
    <subcellularLocation>
        <location evidence="1">Cell membrane</location>
        <topology evidence="1">Multi-pass membrane protein</topology>
    </subcellularLocation>
</comment>
<comment type="similarity">
    <text evidence="2">Belongs to the ABC-4 integral membrane protein family. LolC/E subfamily.</text>
</comment>
<organism evidence="9 10">
    <name type="scientific">Thorsellia kenyensis</name>
    <dbReference type="NCBI Taxonomy" id="1549888"/>
    <lineage>
        <taxon>Bacteria</taxon>
        <taxon>Pseudomonadati</taxon>
        <taxon>Pseudomonadota</taxon>
        <taxon>Gammaproteobacteria</taxon>
        <taxon>Enterobacterales</taxon>
        <taxon>Thorselliaceae</taxon>
        <taxon>Thorsellia</taxon>
    </lineage>
</organism>
<dbReference type="InterPro" id="IPR003838">
    <property type="entry name" value="ABC3_permease_C"/>
</dbReference>
<reference evidence="9 10" key="1">
    <citation type="submission" date="2024-09" db="EMBL/GenBank/DDBJ databases">
        <authorList>
            <person name="Sun Q."/>
            <person name="Mori K."/>
        </authorList>
    </citation>
    <scope>NUCLEOTIDE SEQUENCE [LARGE SCALE GENOMIC DNA]</scope>
    <source>
        <strain evidence="9 10">CCM 8545</strain>
    </source>
</reference>
<gene>
    <name evidence="9" type="ORF">ACFFIT_07075</name>
</gene>
<keyword evidence="10" id="KW-1185">Reference proteome</keyword>
<evidence type="ECO:0000256" key="1">
    <source>
        <dbReference type="ARBA" id="ARBA00004651"/>
    </source>
</evidence>
<evidence type="ECO:0000259" key="8">
    <source>
        <dbReference type="Pfam" id="PF02687"/>
    </source>
</evidence>
<evidence type="ECO:0000256" key="7">
    <source>
        <dbReference type="SAM" id="Phobius"/>
    </source>
</evidence>
<name>A0ABV6CA50_9GAMM</name>
<keyword evidence="3" id="KW-1003">Cell membrane</keyword>
<accession>A0ABV6CA50</accession>
<evidence type="ECO:0000256" key="6">
    <source>
        <dbReference type="ARBA" id="ARBA00023136"/>
    </source>
</evidence>
<feature type="domain" description="ABC3 transporter permease C-terminal" evidence="8">
    <location>
        <begin position="280"/>
        <end position="398"/>
    </location>
</feature>
<dbReference type="InterPro" id="IPR051447">
    <property type="entry name" value="Lipoprotein-release_system"/>
</dbReference>
<feature type="transmembrane region" description="Helical" evidence="7">
    <location>
        <begin position="21"/>
        <end position="42"/>
    </location>
</feature>
<feature type="transmembrane region" description="Helical" evidence="7">
    <location>
        <begin position="320"/>
        <end position="347"/>
    </location>
</feature>
<feature type="transmembrane region" description="Helical" evidence="7">
    <location>
        <begin position="272"/>
        <end position="299"/>
    </location>
</feature>